<evidence type="ECO:0000259" key="3">
    <source>
        <dbReference type="PROSITE" id="PS50887"/>
    </source>
</evidence>
<dbReference type="InterPro" id="IPR029787">
    <property type="entry name" value="Nucleotide_cyclase"/>
</dbReference>
<feature type="domain" description="HD-GYP" evidence="4">
    <location>
        <begin position="391"/>
        <end position="576"/>
    </location>
</feature>
<dbReference type="SMART" id="SM00091">
    <property type="entry name" value="PAS"/>
    <property type="match status" value="2"/>
</dbReference>
<dbReference type="InterPro" id="IPR037522">
    <property type="entry name" value="HD_GYP_dom"/>
</dbReference>
<keyword evidence="6" id="KW-1185">Reference proteome</keyword>
<dbReference type="SUPFAM" id="SSF109604">
    <property type="entry name" value="HD-domain/PDEase-like"/>
    <property type="match status" value="1"/>
</dbReference>
<evidence type="ECO:0000313" key="6">
    <source>
        <dbReference type="Proteomes" id="UP001228504"/>
    </source>
</evidence>
<proteinExistence type="predicted"/>
<dbReference type="InterPro" id="IPR000014">
    <property type="entry name" value="PAS"/>
</dbReference>
<evidence type="ECO:0000259" key="4">
    <source>
        <dbReference type="PROSITE" id="PS51832"/>
    </source>
</evidence>
<dbReference type="SUPFAM" id="SSF55073">
    <property type="entry name" value="Nucleotide cyclase"/>
    <property type="match status" value="1"/>
</dbReference>
<dbReference type="NCBIfam" id="TIGR00254">
    <property type="entry name" value="GGDEF"/>
    <property type="match status" value="1"/>
</dbReference>
<dbReference type="SMART" id="SM00267">
    <property type="entry name" value="GGDEF"/>
    <property type="match status" value="1"/>
</dbReference>
<dbReference type="CDD" id="cd01949">
    <property type="entry name" value="GGDEF"/>
    <property type="match status" value="1"/>
</dbReference>
<dbReference type="InterPro" id="IPR035965">
    <property type="entry name" value="PAS-like_dom_sf"/>
</dbReference>
<dbReference type="PROSITE" id="PS51832">
    <property type="entry name" value="HD_GYP"/>
    <property type="match status" value="1"/>
</dbReference>
<dbReference type="InterPro" id="IPR052020">
    <property type="entry name" value="Cyclic_di-GMP/3'3'-cGAMP_PDE"/>
</dbReference>
<dbReference type="CDD" id="cd00130">
    <property type="entry name" value="PAS"/>
    <property type="match status" value="2"/>
</dbReference>
<dbReference type="PANTHER" id="PTHR45228:SF1">
    <property type="entry name" value="CYCLIC DI-GMP PHOSPHODIESTERASE TM_0186"/>
    <property type="match status" value="1"/>
</dbReference>
<evidence type="ECO:0000259" key="1">
    <source>
        <dbReference type="PROSITE" id="PS50112"/>
    </source>
</evidence>
<dbReference type="PROSITE" id="PS50113">
    <property type="entry name" value="PAC"/>
    <property type="match status" value="1"/>
</dbReference>
<reference evidence="5 6" key="1">
    <citation type="submission" date="2023-07" db="EMBL/GenBank/DDBJ databases">
        <title>Genomic Encyclopedia of Type Strains, Phase IV (KMG-IV): sequencing the most valuable type-strain genomes for metagenomic binning, comparative biology and taxonomic classification.</title>
        <authorList>
            <person name="Goeker M."/>
        </authorList>
    </citation>
    <scope>NUCLEOTIDE SEQUENCE [LARGE SCALE GENOMIC DNA]</scope>
    <source>
        <strain evidence="5 6">DSM 20694</strain>
    </source>
</reference>
<dbReference type="PROSITE" id="PS50112">
    <property type="entry name" value="PAS"/>
    <property type="match status" value="2"/>
</dbReference>
<dbReference type="NCBIfam" id="TIGR00229">
    <property type="entry name" value="sensory_box"/>
    <property type="match status" value="2"/>
</dbReference>
<dbReference type="InterPro" id="IPR003607">
    <property type="entry name" value="HD/PDEase_dom"/>
</dbReference>
<organism evidence="5 6">
    <name type="scientific">Eubacterium multiforme</name>
    <dbReference type="NCBI Taxonomy" id="83339"/>
    <lineage>
        <taxon>Bacteria</taxon>
        <taxon>Bacillati</taxon>
        <taxon>Bacillota</taxon>
        <taxon>Clostridia</taxon>
        <taxon>Eubacteriales</taxon>
        <taxon>Eubacteriaceae</taxon>
        <taxon>Eubacterium</taxon>
    </lineage>
</organism>
<dbReference type="Pfam" id="PF00989">
    <property type="entry name" value="PAS"/>
    <property type="match status" value="1"/>
</dbReference>
<dbReference type="Pfam" id="PF08448">
    <property type="entry name" value="PAS_4"/>
    <property type="match status" value="1"/>
</dbReference>
<accession>A0ABT9URM0</accession>
<dbReference type="Gene3D" id="1.10.3210.10">
    <property type="entry name" value="Hypothetical protein af1432"/>
    <property type="match status" value="1"/>
</dbReference>
<dbReference type="EMBL" id="JAUSUF010000001">
    <property type="protein sequence ID" value="MDQ0148274.1"/>
    <property type="molecule type" value="Genomic_DNA"/>
</dbReference>
<dbReference type="Gene3D" id="3.30.70.270">
    <property type="match status" value="1"/>
</dbReference>
<dbReference type="CDD" id="cd00077">
    <property type="entry name" value="HDc"/>
    <property type="match status" value="1"/>
</dbReference>
<dbReference type="InterPro" id="IPR043128">
    <property type="entry name" value="Rev_trsase/Diguanyl_cyclase"/>
</dbReference>
<protein>
    <submittedName>
        <fullName evidence="5">Diguanylate cyclase (GGDEF)-like protein/PAS domain S-box-containing protein</fullName>
    </submittedName>
</protein>
<name>A0ABT9URM0_9FIRM</name>
<feature type="domain" description="PAS" evidence="1">
    <location>
        <begin position="1"/>
        <end position="48"/>
    </location>
</feature>
<dbReference type="SUPFAM" id="SSF55785">
    <property type="entry name" value="PYP-like sensor domain (PAS domain)"/>
    <property type="match status" value="2"/>
</dbReference>
<gene>
    <name evidence="5" type="ORF">J2S18_000191</name>
</gene>
<dbReference type="InterPro" id="IPR000700">
    <property type="entry name" value="PAS-assoc_C"/>
</dbReference>
<dbReference type="InterPro" id="IPR000160">
    <property type="entry name" value="GGDEF_dom"/>
</dbReference>
<dbReference type="Proteomes" id="UP001228504">
    <property type="component" value="Unassembled WGS sequence"/>
</dbReference>
<dbReference type="InterPro" id="IPR013656">
    <property type="entry name" value="PAS_4"/>
</dbReference>
<dbReference type="InterPro" id="IPR013767">
    <property type="entry name" value="PAS_fold"/>
</dbReference>
<sequence>MDFMRILLEHIPFAIWETDSRGKLVVVNNKFCSIFNVNEKEVINKSLIDVLKKQKIKIGSEINLTKESVFKYTFKDKIFDVHIVPIKEGNNSIATIGVIIDITKKLESDRKILNERNMLKLIIDSIPEAISYKDKNGNFLGCNKTFENILEIGCENIIGKGPEVLPYTEVKKDNIRQRDRLLMEFGKIDIVENEYINKIGDKKILEDMKAPVRDENNEIIGLVSVSREITERKSFEEELKHLSYIDKLTGLYNRAFLDKKVNELKKEGCNCISIIMGDLNGLKIINDSLGHFEGDRFLVGISNIIKTVVKEKGFSVRWGGDEIVIILPNVDKKEAIRMTNLIYKKCEEADYKPVPLSISLGVSTTYKNNETIDDLILIAEKQLYKRKLLGNSKIREAILSSIKKNLDDKESGIKEQNKRIIKLAKKLGKRIKLSQSEMEDLILVVMFHDVGKIGVPGKLLSKEDDLTEEEIELINDHTEKGYRIALSDPTISHIANSILSHHERWDGKGYPLGLKKEKIPLESRIVYLLDSYDYMHNNKDKKKRRTKEECIEELKRQSGKKFDPFLTKELINILEK</sequence>
<dbReference type="PANTHER" id="PTHR45228">
    <property type="entry name" value="CYCLIC DI-GMP PHOSPHODIESTERASE TM_0186-RELATED"/>
    <property type="match status" value="1"/>
</dbReference>
<dbReference type="Pfam" id="PF13487">
    <property type="entry name" value="HD_5"/>
    <property type="match status" value="1"/>
</dbReference>
<dbReference type="Pfam" id="PF00990">
    <property type="entry name" value="GGDEF"/>
    <property type="match status" value="1"/>
</dbReference>
<dbReference type="PROSITE" id="PS50887">
    <property type="entry name" value="GGDEF"/>
    <property type="match status" value="1"/>
</dbReference>
<comment type="caution">
    <text evidence="5">The sequence shown here is derived from an EMBL/GenBank/DDBJ whole genome shotgun (WGS) entry which is preliminary data.</text>
</comment>
<evidence type="ECO:0000259" key="2">
    <source>
        <dbReference type="PROSITE" id="PS50113"/>
    </source>
</evidence>
<evidence type="ECO:0000313" key="5">
    <source>
        <dbReference type="EMBL" id="MDQ0148274.1"/>
    </source>
</evidence>
<dbReference type="Gene3D" id="3.30.450.20">
    <property type="entry name" value="PAS domain"/>
    <property type="match status" value="2"/>
</dbReference>
<feature type="domain" description="GGDEF" evidence="3">
    <location>
        <begin position="270"/>
        <end position="399"/>
    </location>
</feature>
<feature type="domain" description="PAS" evidence="1">
    <location>
        <begin position="115"/>
        <end position="160"/>
    </location>
</feature>
<feature type="domain" description="PAC" evidence="2">
    <location>
        <begin position="189"/>
        <end position="241"/>
    </location>
</feature>